<dbReference type="Proteomes" id="UP000053989">
    <property type="component" value="Unassembled WGS sequence"/>
</dbReference>
<accession>A0A0C3EPD5</accession>
<dbReference type="EMBL" id="KN822006">
    <property type="protein sequence ID" value="KIM69681.1"/>
    <property type="molecule type" value="Genomic_DNA"/>
</dbReference>
<evidence type="ECO:0000313" key="2">
    <source>
        <dbReference type="Proteomes" id="UP000053989"/>
    </source>
</evidence>
<proteinExistence type="predicted"/>
<evidence type="ECO:0000313" key="1">
    <source>
        <dbReference type="EMBL" id="KIM69681.1"/>
    </source>
</evidence>
<dbReference type="AlphaFoldDB" id="A0A0C3EPD5"/>
<dbReference type="HOGENOM" id="CLU_3070044_0_0_1"/>
<reference evidence="2" key="2">
    <citation type="submission" date="2015-01" db="EMBL/GenBank/DDBJ databases">
        <title>Evolutionary Origins and Diversification of the Mycorrhizal Mutualists.</title>
        <authorList>
            <consortium name="DOE Joint Genome Institute"/>
            <consortium name="Mycorrhizal Genomics Consortium"/>
            <person name="Kohler A."/>
            <person name="Kuo A."/>
            <person name="Nagy L.G."/>
            <person name="Floudas D."/>
            <person name="Copeland A."/>
            <person name="Barry K.W."/>
            <person name="Cichocki N."/>
            <person name="Veneault-Fourrey C."/>
            <person name="LaButti K."/>
            <person name="Lindquist E.A."/>
            <person name="Lipzen A."/>
            <person name="Lundell T."/>
            <person name="Morin E."/>
            <person name="Murat C."/>
            <person name="Riley R."/>
            <person name="Ohm R."/>
            <person name="Sun H."/>
            <person name="Tunlid A."/>
            <person name="Henrissat B."/>
            <person name="Grigoriev I.V."/>
            <person name="Hibbett D.S."/>
            <person name="Martin F."/>
        </authorList>
    </citation>
    <scope>NUCLEOTIDE SEQUENCE [LARGE SCALE GENOMIC DNA]</scope>
    <source>
        <strain evidence="2">Foug A</strain>
    </source>
</reference>
<sequence>MPPAGSSDHISRSGPHSIFKLVTSRSSFLPPSTWRDIPDHTYIAKITLTMTRR</sequence>
<protein>
    <submittedName>
        <fullName evidence="1">Uncharacterized protein</fullName>
    </submittedName>
</protein>
<organism evidence="1 2">
    <name type="scientific">Scleroderma citrinum Foug A</name>
    <dbReference type="NCBI Taxonomy" id="1036808"/>
    <lineage>
        <taxon>Eukaryota</taxon>
        <taxon>Fungi</taxon>
        <taxon>Dikarya</taxon>
        <taxon>Basidiomycota</taxon>
        <taxon>Agaricomycotina</taxon>
        <taxon>Agaricomycetes</taxon>
        <taxon>Agaricomycetidae</taxon>
        <taxon>Boletales</taxon>
        <taxon>Sclerodermatineae</taxon>
        <taxon>Sclerodermataceae</taxon>
        <taxon>Scleroderma</taxon>
    </lineage>
</organism>
<dbReference type="InParanoid" id="A0A0C3EPD5"/>
<name>A0A0C3EPD5_9AGAM</name>
<keyword evidence="2" id="KW-1185">Reference proteome</keyword>
<reference evidence="1 2" key="1">
    <citation type="submission" date="2014-04" db="EMBL/GenBank/DDBJ databases">
        <authorList>
            <consortium name="DOE Joint Genome Institute"/>
            <person name="Kuo A."/>
            <person name="Kohler A."/>
            <person name="Nagy L.G."/>
            <person name="Floudas D."/>
            <person name="Copeland A."/>
            <person name="Barry K.W."/>
            <person name="Cichocki N."/>
            <person name="Veneault-Fourrey C."/>
            <person name="LaButti K."/>
            <person name="Lindquist E.A."/>
            <person name="Lipzen A."/>
            <person name="Lundell T."/>
            <person name="Morin E."/>
            <person name="Murat C."/>
            <person name="Sun H."/>
            <person name="Tunlid A."/>
            <person name="Henrissat B."/>
            <person name="Grigoriev I.V."/>
            <person name="Hibbett D.S."/>
            <person name="Martin F."/>
            <person name="Nordberg H.P."/>
            <person name="Cantor M.N."/>
            <person name="Hua S.X."/>
        </authorList>
    </citation>
    <scope>NUCLEOTIDE SEQUENCE [LARGE SCALE GENOMIC DNA]</scope>
    <source>
        <strain evidence="1 2">Foug A</strain>
    </source>
</reference>
<gene>
    <name evidence="1" type="ORF">SCLCIDRAFT_1208183</name>
</gene>